<comment type="caution">
    <text evidence="3">The sequence shown here is derived from an EMBL/GenBank/DDBJ whole genome shotgun (WGS) entry which is preliminary data.</text>
</comment>
<dbReference type="InterPro" id="IPR045931">
    <property type="entry name" value="DUF6350"/>
</dbReference>
<feature type="transmembrane region" description="Helical" evidence="2">
    <location>
        <begin position="413"/>
        <end position="437"/>
    </location>
</feature>
<protein>
    <recommendedName>
        <fullName evidence="5">Integral membrane protein</fullName>
    </recommendedName>
</protein>
<keyword evidence="2" id="KW-0812">Transmembrane</keyword>
<sequence length="683" mass="66436">MTQLNPDTGRIGLSGSAGPAGSAGGTGRRAAQPAPAALRAAGAGAGALIGAATACLGLLIHGLVGIGLWVASPYHDGTMDAALHTAMCLWFAGHGADLVREVSPGLPTVPASLTPLGLAVLPALLLVRSGRALAHGPWTRDSAEPGHHADHAPDRHPGGATAGAHVPAAGADRSVRADRGVPADHAVGADHAVRADSPTHPAPGGRGGPEPIRMLPPLGGLVLGYATTAVLVAGATDAARLSAPAASVAVMCAAVALLFAAIGACLESGSRPWRDLLLWWQWRADDPDGPQSWVLRACAPAVARGALHGACAMATALVGAGALLAAVALTLHAGLAVEYLRVLARDLPGGVAVTLLCLAAVPNAAAWGAAYLLGPGFAVGAGTSVSPAGVTLGPLPDFPLLAALPTPPGTAGGWAWAALAAPALGGVVAGAVVLRAAADWEATARAHGCGGRAGEGVDASAAGADGGAGCGGGGGLPSAGLGTGATAVAVLGAAVFAGVVMAVASWLCGGAMGDGRMAELGPRPWLVGVATGGWTAGAGLPTALLLRRRAAGGGEAVDGVEAVGAAEAGGGAAEPAASGEASFRPAAARDTAGAWWGRVRATCRRRAKGHGRGAERRPGDDGDGDDFGTLPGYRDYLHLVRQGGHAPDDEGDVDVEDAPAGDAAESAAGLVPRHTTGGVPPNV</sequence>
<dbReference type="Proteomes" id="UP000567795">
    <property type="component" value="Unassembled WGS sequence"/>
</dbReference>
<feature type="transmembrane region" description="Helical" evidence="2">
    <location>
        <begin position="47"/>
        <end position="71"/>
    </location>
</feature>
<feature type="transmembrane region" description="Helical" evidence="2">
    <location>
        <begin position="347"/>
        <end position="365"/>
    </location>
</feature>
<feature type="transmembrane region" description="Helical" evidence="2">
    <location>
        <begin position="488"/>
        <end position="513"/>
    </location>
</feature>
<dbReference type="EMBL" id="JACBZD010000002">
    <property type="protein sequence ID" value="NYI07959.1"/>
    <property type="molecule type" value="Genomic_DNA"/>
</dbReference>
<dbReference type="Pfam" id="PF19877">
    <property type="entry name" value="DUF6350"/>
    <property type="match status" value="1"/>
</dbReference>
<feature type="compositionally biased region" description="Basic and acidic residues" evidence="1">
    <location>
        <begin position="141"/>
        <end position="157"/>
    </location>
</feature>
<evidence type="ECO:0000313" key="4">
    <source>
        <dbReference type="Proteomes" id="UP000567795"/>
    </source>
</evidence>
<feature type="compositionally biased region" description="Acidic residues" evidence="1">
    <location>
        <begin position="649"/>
        <end position="659"/>
    </location>
</feature>
<evidence type="ECO:0000256" key="2">
    <source>
        <dbReference type="SAM" id="Phobius"/>
    </source>
</evidence>
<keyword evidence="4" id="KW-1185">Reference proteome</keyword>
<proteinExistence type="predicted"/>
<evidence type="ECO:0000256" key="1">
    <source>
        <dbReference type="SAM" id="MobiDB-lite"/>
    </source>
</evidence>
<organism evidence="3 4">
    <name type="scientific">Allostreptomyces psammosilenae</name>
    <dbReference type="NCBI Taxonomy" id="1892865"/>
    <lineage>
        <taxon>Bacteria</taxon>
        <taxon>Bacillati</taxon>
        <taxon>Actinomycetota</taxon>
        <taxon>Actinomycetes</taxon>
        <taxon>Kitasatosporales</taxon>
        <taxon>Streptomycetaceae</taxon>
        <taxon>Allostreptomyces</taxon>
    </lineage>
</organism>
<feature type="compositionally biased region" description="Low complexity" evidence="1">
    <location>
        <begin position="660"/>
        <end position="669"/>
    </location>
</feature>
<feature type="region of interest" description="Disordered" evidence="1">
    <location>
        <begin position="605"/>
        <end position="628"/>
    </location>
</feature>
<dbReference type="RefSeq" id="WP_179816871.1">
    <property type="nucleotide sequence ID" value="NZ_JACBZD010000002.1"/>
</dbReference>
<feature type="compositionally biased region" description="Low complexity" evidence="1">
    <location>
        <begin position="158"/>
        <end position="171"/>
    </location>
</feature>
<evidence type="ECO:0008006" key="5">
    <source>
        <dbReference type="Google" id="ProtNLM"/>
    </source>
</evidence>
<feature type="transmembrane region" description="Helical" evidence="2">
    <location>
        <begin position="525"/>
        <end position="546"/>
    </location>
</feature>
<reference evidence="3 4" key="1">
    <citation type="submission" date="2020-07" db="EMBL/GenBank/DDBJ databases">
        <title>Sequencing the genomes of 1000 actinobacteria strains.</title>
        <authorList>
            <person name="Klenk H.-P."/>
        </authorList>
    </citation>
    <scope>NUCLEOTIDE SEQUENCE [LARGE SCALE GENOMIC DNA]</scope>
    <source>
        <strain evidence="3 4">DSM 42178</strain>
    </source>
</reference>
<feature type="region of interest" description="Disordered" evidence="1">
    <location>
        <begin position="137"/>
        <end position="174"/>
    </location>
</feature>
<dbReference type="AlphaFoldDB" id="A0A853A0Q6"/>
<feature type="transmembrane region" description="Helical" evidence="2">
    <location>
        <begin position="241"/>
        <end position="266"/>
    </location>
</feature>
<feature type="region of interest" description="Disordered" evidence="1">
    <location>
        <begin position="1"/>
        <end position="30"/>
    </location>
</feature>
<gene>
    <name evidence="3" type="ORF">FHU37_004988</name>
</gene>
<feature type="region of interest" description="Disordered" evidence="1">
    <location>
        <begin position="186"/>
        <end position="211"/>
    </location>
</feature>
<keyword evidence="2" id="KW-0472">Membrane</keyword>
<feature type="region of interest" description="Disordered" evidence="1">
    <location>
        <begin position="642"/>
        <end position="683"/>
    </location>
</feature>
<keyword evidence="2" id="KW-1133">Transmembrane helix</keyword>
<name>A0A853A0Q6_9ACTN</name>
<feature type="transmembrane region" description="Helical" evidence="2">
    <location>
        <begin position="314"/>
        <end position="335"/>
    </location>
</feature>
<evidence type="ECO:0000313" key="3">
    <source>
        <dbReference type="EMBL" id="NYI07959.1"/>
    </source>
</evidence>
<feature type="transmembrane region" description="Helical" evidence="2">
    <location>
        <begin position="215"/>
        <end position="235"/>
    </location>
</feature>
<accession>A0A853A0Q6</accession>